<reference evidence="2" key="1">
    <citation type="submission" date="2022-10" db="EMBL/GenBank/DDBJ databases">
        <title>Culturing micro-colonial fungi from biological soil crusts in the Mojave desert and describing Neophaeococcomyces mojavensis, and introducing the new genera and species Taxawa tesnikishii.</title>
        <authorList>
            <person name="Kurbessoian T."/>
            <person name="Stajich J.E."/>
        </authorList>
    </citation>
    <scope>NUCLEOTIDE SEQUENCE</scope>
    <source>
        <strain evidence="2">TK_41</strain>
    </source>
</reference>
<name>A0AA38X6V0_9EURO</name>
<evidence type="ECO:0000313" key="2">
    <source>
        <dbReference type="EMBL" id="KAJ9607849.1"/>
    </source>
</evidence>
<dbReference type="Proteomes" id="UP001172673">
    <property type="component" value="Unassembled WGS sequence"/>
</dbReference>
<dbReference type="PANTHER" id="PTHR35392">
    <property type="entry name" value="ZN(II)2CYS6 TRANSCRIPTION FACTOR (EUROFUNG)-RELATED-RELATED"/>
    <property type="match status" value="1"/>
</dbReference>
<protein>
    <submittedName>
        <fullName evidence="2">Uncharacterized protein</fullName>
    </submittedName>
</protein>
<dbReference type="InterPro" id="IPR052973">
    <property type="entry name" value="Fungal_sec-metab_reg_TF"/>
</dbReference>
<dbReference type="AlphaFoldDB" id="A0AA38X6V0"/>
<keyword evidence="3" id="KW-1185">Reference proteome</keyword>
<dbReference type="EMBL" id="JAPDRK010000011">
    <property type="protein sequence ID" value="KAJ9607849.1"/>
    <property type="molecule type" value="Genomic_DNA"/>
</dbReference>
<accession>A0AA38X6V0</accession>
<evidence type="ECO:0000256" key="1">
    <source>
        <dbReference type="SAM" id="MobiDB-lite"/>
    </source>
</evidence>
<feature type="region of interest" description="Disordered" evidence="1">
    <location>
        <begin position="650"/>
        <end position="670"/>
    </location>
</feature>
<comment type="caution">
    <text evidence="2">The sequence shown here is derived from an EMBL/GenBank/DDBJ whole genome shotgun (WGS) entry which is preliminary data.</text>
</comment>
<organism evidence="2 3">
    <name type="scientific">Cladophialophora chaetospira</name>
    <dbReference type="NCBI Taxonomy" id="386627"/>
    <lineage>
        <taxon>Eukaryota</taxon>
        <taxon>Fungi</taxon>
        <taxon>Dikarya</taxon>
        <taxon>Ascomycota</taxon>
        <taxon>Pezizomycotina</taxon>
        <taxon>Eurotiomycetes</taxon>
        <taxon>Chaetothyriomycetidae</taxon>
        <taxon>Chaetothyriales</taxon>
        <taxon>Herpotrichiellaceae</taxon>
        <taxon>Cladophialophora</taxon>
    </lineage>
</organism>
<dbReference type="PANTHER" id="PTHR35392:SF2">
    <property type="entry name" value="ZN(II)2CYS6 TRANSCRIPTION FACTOR (EUROFUNG)"/>
    <property type="match status" value="1"/>
</dbReference>
<sequence>MGRRPNPLMAEFFTRGAKINDQSNRYRQTCNRCDTVFEKGRNEQMIPHLTKHCPNVTYAERAKIIFRLHDLAVPDVTPYIDPNFKPDGIGSGTQADDLPAGLPTNMPTAMDALVEAATQRVDRNTLGNTGYTPVDQLGLEPELLDPQLGVDGHPITTSAPFEVASALVGGLTALATVGSATPVFPADASVANVTFADGVTAIADVQMYNATQRNFPENVTYYGPAHNESLVPANAADEAPTEQLQSIATHNIGQTDPISEETDPPPSASQRQQKVRGSFAPERRDQVRKMRELGACIRCRMLRKTCSADTPCHTCASVESPRLWKIQCVRTKLDEAFPIYFLMPFTVLTHKELETLKTNAASNGSAGRMEVFHFLDRKITFKARQFFNVYMPNTGGLQPVPQDEVMALDLETDNVLPKVEQYLQAISTELINDEPGAAIRVSLQTAQAIREEQAKSIVAESSDKPDDLISKVIELWLATVVMTDDRKDKKPHFTHESGLMNGRRVIDNTMQPSSYLLLTNQLRAAVEKRASVVCKAVLHQFEQRILRNKCKNFETVLASFILLNCAERMCWLYQYWAIPGKECPLDTHPSRYAEKAESFADLIQMLLNLRHSEPKIIAVSRTGDLTARNQEDTALKNWLTAVGFTSNPTEHFGPGRFTPDNSRSLDGTFSGRLLQTGPAT</sequence>
<proteinExistence type="predicted"/>
<gene>
    <name evidence="2" type="ORF">H2200_007928</name>
</gene>
<evidence type="ECO:0000313" key="3">
    <source>
        <dbReference type="Proteomes" id="UP001172673"/>
    </source>
</evidence>
<feature type="region of interest" description="Disordered" evidence="1">
    <location>
        <begin position="254"/>
        <end position="286"/>
    </location>
</feature>